<name>A0ABR8JC69_9BACT</name>
<protein>
    <submittedName>
        <fullName evidence="1">Uncharacterized protein</fullName>
    </submittedName>
</protein>
<keyword evidence="2" id="KW-1185">Reference proteome</keyword>
<dbReference type="Proteomes" id="UP000642468">
    <property type="component" value="Unassembled WGS sequence"/>
</dbReference>
<accession>A0ABR8JC69</accession>
<evidence type="ECO:0000313" key="1">
    <source>
        <dbReference type="EMBL" id="MBD2714366.1"/>
    </source>
</evidence>
<evidence type="ECO:0000313" key="2">
    <source>
        <dbReference type="Proteomes" id="UP000642468"/>
    </source>
</evidence>
<comment type="caution">
    <text evidence="1">The sequence shown here is derived from an EMBL/GenBank/DDBJ whole genome shotgun (WGS) entry which is preliminary data.</text>
</comment>
<proteinExistence type="predicted"/>
<sequence>MKSYYEKSEAARLKIESGDMDLREDPLGNMVKEQPYHVMYSEGFPGYFTYMVLCDFGELDDKRQRTSWGFDFYNTEQYSPYYRRPPATYEYCLSSSEVEAWLDKFYGNLPDSEEYKYLISILVNAHNSSGEFFTHTEYNKASALKWLNDKVEQKNGSQKVFAGLGLQWNTPRAEYIELMYGLFECGALTATGKGGRAGAIERLGEALGIEGKVQLVLYYSKLNSVIQIGKHPFLTELKKLY</sequence>
<gene>
    <name evidence="1" type="ORF">IC231_04890</name>
</gene>
<dbReference type="RefSeq" id="WP_190783452.1">
    <property type="nucleotide sequence ID" value="NZ_JACWZZ010000001.1"/>
</dbReference>
<dbReference type="EMBL" id="JACWZZ010000001">
    <property type="protein sequence ID" value="MBD2714366.1"/>
    <property type="molecule type" value="Genomic_DNA"/>
</dbReference>
<organism evidence="1 2">
    <name type="scientific">Hymenobacter duratus</name>
    <dbReference type="NCBI Taxonomy" id="2771356"/>
    <lineage>
        <taxon>Bacteria</taxon>
        <taxon>Pseudomonadati</taxon>
        <taxon>Bacteroidota</taxon>
        <taxon>Cytophagia</taxon>
        <taxon>Cytophagales</taxon>
        <taxon>Hymenobacteraceae</taxon>
        <taxon>Hymenobacter</taxon>
    </lineage>
</organism>
<reference evidence="1 2" key="1">
    <citation type="submission" date="2020-09" db="EMBL/GenBank/DDBJ databases">
        <authorList>
            <person name="Kim M.K."/>
        </authorList>
    </citation>
    <scope>NUCLEOTIDE SEQUENCE [LARGE SCALE GENOMIC DNA]</scope>
    <source>
        <strain evidence="1 2">BT646</strain>
    </source>
</reference>